<dbReference type="EMBL" id="LSSN01002646">
    <property type="protein sequence ID" value="OMJ15527.1"/>
    <property type="molecule type" value="Genomic_DNA"/>
</dbReference>
<name>A0A1R1XLL3_9FUNG</name>
<keyword evidence="2" id="KW-1185">Reference proteome</keyword>
<comment type="caution">
    <text evidence="1">The sequence shown here is derived from an EMBL/GenBank/DDBJ whole genome shotgun (WGS) entry which is preliminary data.</text>
</comment>
<sequence length="184" mass="19710">MYLSLNRRSSPGSSSILLIPISHKILAIDFLLQPLISGKCFVVVDMVTTVDENTGGFVVLVLDVNGGIEVDGSMVSELDVLVGIYDDDLEFGLSVGEDGLDGVAESLADLVAEKNSSASDINQSVFPLQAPKLTDTVNSDKAEDFVDFVFAAIFRNIDRPGFCLRSLDRRGGSGLNYAGIERCT</sequence>
<accession>A0A1R1XLL3</accession>
<reference evidence="1 2" key="1">
    <citation type="submission" date="2017-01" db="EMBL/GenBank/DDBJ databases">
        <authorList>
            <person name="Mah S.A."/>
            <person name="Swanson W.J."/>
            <person name="Moy G.W."/>
            <person name="Vacquier V.D."/>
        </authorList>
    </citation>
    <scope>NUCLEOTIDE SEQUENCE [LARGE SCALE GENOMIC DNA]</scope>
    <source>
        <strain evidence="1 2">GSMNP</strain>
    </source>
</reference>
<evidence type="ECO:0000313" key="1">
    <source>
        <dbReference type="EMBL" id="OMJ15527.1"/>
    </source>
</evidence>
<protein>
    <submittedName>
        <fullName evidence="1">Uncharacterized protein</fullName>
    </submittedName>
</protein>
<proteinExistence type="predicted"/>
<gene>
    <name evidence="1" type="ORF">AYI70_g7212</name>
</gene>
<organism evidence="1 2">
    <name type="scientific">Smittium culicis</name>
    <dbReference type="NCBI Taxonomy" id="133412"/>
    <lineage>
        <taxon>Eukaryota</taxon>
        <taxon>Fungi</taxon>
        <taxon>Fungi incertae sedis</taxon>
        <taxon>Zoopagomycota</taxon>
        <taxon>Kickxellomycotina</taxon>
        <taxon>Harpellomycetes</taxon>
        <taxon>Harpellales</taxon>
        <taxon>Legeriomycetaceae</taxon>
        <taxon>Smittium</taxon>
    </lineage>
</organism>
<dbReference type="Proteomes" id="UP000187283">
    <property type="component" value="Unassembled WGS sequence"/>
</dbReference>
<dbReference type="AlphaFoldDB" id="A0A1R1XLL3"/>
<evidence type="ECO:0000313" key="2">
    <source>
        <dbReference type="Proteomes" id="UP000187283"/>
    </source>
</evidence>
<feature type="non-terminal residue" evidence="1">
    <location>
        <position position="184"/>
    </location>
</feature>